<dbReference type="PANTHER" id="PTHR47338:SF7">
    <property type="entry name" value="ZN(II)2CYS6 TRANSCRIPTION FACTOR (EUROFUNG)"/>
    <property type="match status" value="1"/>
</dbReference>
<dbReference type="Proteomes" id="UP001642405">
    <property type="component" value="Unassembled WGS sequence"/>
</dbReference>
<dbReference type="InterPro" id="IPR050815">
    <property type="entry name" value="TF_fung"/>
</dbReference>
<evidence type="ECO:0000259" key="6">
    <source>
        <dbReference type="Pfam" id="PF04082"/>
    </source>
</evidence>
<reference evidence="7 8" key="1">
    <citation type="submission" date="2024-01" db="EMBL/GenBank/DDBJ databases">
        <authorList>
            <person name="Allen C."/>
            <person name="Tagirdzhanova G."/>
        </authorList>
    </citation>
    <scope>NUCLEOTIDE SEQUENCE [LARGE SCALE GENOMIC DNA]</scope>
</reference>
<keyword evidence="5" id="KW-0539">Nucleus</keyword>
<evidence type="ECO:0000313" key="7">
    <source>
        <dbReference type="EMBL" id="CAK7236538.1"/>
    </source>
</evidence>
<evidence type="ECO:0000256" key="1">
    <source>
        <dbReference type="ARBA" id="ARBA00004123"/>
    </source>
</evidence>
<sequence length="477" mass="53450">MLSGLAARLAAALRLNYEHHELSPVAQEVRRRTFWSLYFLEEVFCSGLREFELSHPDIIYLQLPREDVNFAKEASLLTNTGYLMPGLGLEPSTIAPRGLYVKLALVRRNIMKFNRQIYEKEMNLASLYSTLDSIQSHLQRISLQMASGDKYPPAEPDLFSWSPQYAMLHMSYYQCHCDLYRSFLRGHPDTAPQSCIDLIKPADVTLMGGRSIQNARQVLCVLADYDQHADPAQPLDWDAAVCAYQATRFLLFGSTYDKNLGKRSTADTSAVRIAITKAQDVLDTLTRRFAFSLAVQPMRDDLTRLVARYRRLLRSSPHDNESDLLLRSDFIDDSREAVTEGVPRQTASIVPTVENIEDGQGQVQGAQNMHSAQAGQGQGQPELMQGTWQPSESADICQHQHQQQMGGDPNQVREYWAAATDVDGNVAVTAFDFPPLVSDLMGDGPGFDFGLWSDMLGTYGNPIPQGSIVGMDEQHMY</sequence>
<keyword evidence="2" id="KW-0479">Metal-binding</keyword>
<organism evidence="7 8">
    <name type="scientific">Sporothrix curviconia</name>
    <dbReference type="NCBI Taxonomy" id="1260050"/>
    <lineage>
        <taxon>Eukaryota</taxon>
        <taxon>Fungi</taxon>
        <taxon>Dikarya</taxon>
        <taxon>Ascomycota</taxon>
        <taxon>Pezizomycotina</taxon>
        <taxon>Sordariomycetes</taxon>
        <taxon>Sordariomycetidae</taxon>
        <taxon>Ophiostomatales</taxon>
        <taxon>Ophiostomataceae</taxon>
        <taxon>Sporothrix</taxon>
    </lineage>
</organism>
<keyword evidence="3" id="KW-0805">Transcription regulation</keyword>
<dbReference type="Pfam" id="PF04082">
    <property type="entry name" value="Fungal_trans"/>
    <property type="match status" value="1"/>
</dbReference>
<dbReference type="PANTHER" id="PTHR47338">
    <property type="entry name" value="ZN(II)2CYS6 TRANSCRIPTION FACTOR (EUROFUNG)-RELATED"/>
    <property type="match status" value="1"/>
</dbReference>
<evidence type="ECO:0000256" key="4">
    <source>
        <dbReference type="ARBA" id="ARBA00023163"/>
    </source>
</evidence>
<gene>
    <name evidence="7" type="ORF">SCUCBS95973_009640</name>
</gene>
<keyword evidence="8" id="KW-1185">Reference proteome</keyword>
<proteinExistence type="predicted"/>
<keyword evidence="4" id="KW-0804">Transcription</keyword>
<dbReference type="EMBL" id="CAWUHB010000118">
    <property type="protein sequence ID" value="CAK7236538.1"/>
    <property type="molecule type" value="Genomic_DNA"/>
</dbReference>
<comment type="subcellular location">
    <subcellularLocation>
        <location evidence="1">Nucleus</location>
    </subcellularLocation>
</comment>
<comment type="caution">
    <text evidence="7">The sequence shown here is derived from an EMBL/GenBank/DDBJ whole genome shotgun (WGS) entry which is preliminary data.</text>
</comment>
<evidence type="ECO:0000256" key="5">
    <source>
        <dbReference type="ARBA" id="ARBA00023242"/>
    </source>
</evidence>
<name>A0ABP0CXL6_9PEZI</name>
<accession>A0ABP0CXL6</accession>
<feature type="domain" description="Xylanolytic transcriptional activator regulatory" evidence="6">
    <location>
        <begin position="2"/>
        <end position="144"/>
    </location>
</feature>
<evidence type="ECO:0000256" key="3">
    <source>
        <dbReference type="ARBA" id="ARBA00023015"/>
    </source>
</evidence>
<evidence type="ECO:0000313" key="8">
    <source>
        <dbReference type="Proteomes" id="UP001642405"/>
    </source>
</evidence>
<dbReference type="InterPro" id="IPR007219">
    <property type="entry name" value="XnlR_reg_dom"/>
</dbReference>
<evidence type="ECO:0000256" key="2">
    <source>
        <dbReference type="ARBA" id="ARBA00022723"/>
    </source>
</evidence>
<protein>
    <recommendedName>
        <fullName evidence="6">Xylanolytic transcriptional activator regulatory domain-containing protein</fullName>
    </recommendedName>
</protein>
<dbReference type="CDD" id="cd12148">
    <property type="entry name" value="fungal_TF_MHR"/>
    <property type="match status" value="1"/>
</dbReference>